<dbReference type="GO" id="GO:0008061">
    <property type="term" value="F:chitin binding"/>
    <property type="evidence" value="ECO:0007669"/>
    <property type="project" value="InterPro"/>
</dbReference>
<name>A0A8H5BF87_9AGAR</name>
<dbReference type="Pfam" id="PF00704">
    <property type="entry name" value="Glyco_hydro_18"/>
    <property type="match status" value="1"/>
</dbReference>
<sequence length="495" mass="54200">MYSFNLRTPFPSACIFLTLLLGPSVQGFGLNSRHHRLGRQIDAHVAIDIPAALNQAIFPTSRPFPASDNAYSSVGRTSKTESGLAEPFFLQPNAKTHHGITTLSSESTSCSNGPLVMGYYPDWVSDTFPPEKIDFGRYHWIDFAFAVPTANFSLEWDDERAPKTLKKLVELAHGRSTKVKLSIGGWTGSKHFSDAVFSEHTRAIFVQSILATYNAFNLDGIDIDWEYPGRKGASGNHFHSSDSSNFLSFLQLLRVTLPPGARISAAVETTPFSGTDGNPMTDLSDFAGVLDWVLIMNYDLWGSSPNPGPNAPLHDACNNSTQPDGNAVAAYNAWTKANFPACQLVLGLPSYGYVSRSKVERLRTRAKSKKPKKDSNAIMTEDGGDDSQVQFLELVKQGALIAQDPPAGDNTTAYWRVFEAGHGFERRWDACSDTPFLRSSESGQVVTYDDPYSLALKAAFAKEVGMLGANMFDIHGDTEDWDLIDSVRSSLGVQS</sequence>
<dbReference type="InterPro" id="IPR050314">
    <property type="entry name" value="Glycosyl_Hydrlase_18"/>
</dbReference>
<dbReference type="Proteomes" id="UP000567179">
    <property type="component" value="Unassembled WGS sequence"/>
</dbReference>
<protein>
    <recommendedName>
        <fullName evidence="10">GH18 domain-containing protein</fullName>
    </recommendedName>
</protein>
<reference evidence="11 12" key="1">
    <citation type="journal article" date="2020" name="ISME J.">
        <title>Uncovering the hidden diversity of litter-decomposition mechanisms in mushroom-forming fungi.</title>
        <authorList>
            <person name="Floudas D."/>
            <person name="Bentzer J."/>
            <person name="Ahren D."/>
            <person name="Johansson T."/>
            <person name="Persson P."/>
            <person name="Tunlid A."/>
        </authorList>
    </citation>
    <scope>NUCLEOTIDE SEQUENCE [LARGE SCALE GENOMIC DNA]</scope>
    <source>
        <strain evidence="11 12">CBS 101986</strain>
    </source>
</reference>
<evidence type="ECO:0000313" key="11">
    <source>
        <dbReference type="EMBL" id="KAF5322232.1"/>
    </source>
</evidence>
<evidence type="ECO:0000256" key="3">
    <source>
        <dbReference type="ARBA" id="ARBA00023024"/>
    </source>
</evidence>
<dbReference type="PANTHER" id="PTHR11177">
    <property type="entry name" value="CHITINASE"/>
    <property type="match status" value="1"/>
</dbReference>
<proteinExistence type="inferred from homology"/>
<gene>
    <name evidence="11" type="ORF">D9619_000823</name>
</gene>
<dbReference type="GO" id="GO:0005576">
    <property type="term" value="C:extracellular region"/>
    <property type="evidence" value="ECO:0007669"/>
    <property type="project" value="TreeGrafter"/>
</dbReference>
<dbReference type="InterPro" id="IPR001579">
    <property type="entry name" value="Glyco_hydro_18_chit_AS"/>
</dbReference>
<dbReference type="OrthoDB" id="73875at2759"/>
<evidence type="ECO:0000256" key="5">
    <source>
        <dbReference type="ARBA" id="ARBA00023295"/>
    </source>
</evidence>
<evidence type="ECO:0000256" key="9">
    <source>
        <dbReference type="SAM" id="SignalP"/>
    </source>
</evidence>
<dbReference type="PANTHER" id="PTHR11177:SF392">
    <property type="entry name" value="HAP41P"/>
    <property type="match status" value="1"/>
</dbReference>
<feature type="signal peptide" evidence="9">
    <location>
        <begin position="1"/>
        <end position="27"/>
    </location>
</feature>
<dbReference type="InterPro" id="IPR011583">
    <property type="entry name" value="Chitinase_II/V-like_cat"/>
</dbReference>
<evidence type="ECO:0000313" key="12">
    <source>
        <dbReference type="Proteomes" id="UP000567179"/>
    </source>
</evidence>
<keyword evidence="9" id="KW-0732">Signal</keyword>
<evidence type="ECO:0000256" key="8">
    <source>
        <dbReference type="RuleBase" id="RU004453"/>
    </source>
</evidence>
<dbReference type="SUPFAM" id="SSF51445">
    <property type="entry name" value="(Trans)glycosidases"/>
    <property type="match status" value="1"/>
</dbReference>
<dbReference type="GO" id="GO:0006032">
    <property type="term" value="P:chitin catabolic process"/>
    <property type="evidence" value="ECO:0007669"/>
    <property type="project" value="UniProtKB-KW"/>
</dbReference>
<evidence type="ECO:0000256" key="2">
    <source>
        <dbReference type="ARBA" id="ARBA00022801"/>
    </source>
</evidence>
<accession>A0A8H5BF87</accession>
<keyword evidence="2 7" id="KW-0378">Hydrolase</keyword>
<dbReference type="GO" id="GO:0000272">
    <property type="term" value="P:polysaccharide catabolic process"/>
    <property type="evidence" value="ECO:0007669"/>
    <property type="project" value="UniProtKB-KW"/>
</dbReference>
<evidence type="ECO:0000259" key="10">
    <source>
        <dbReference type="PROSITE" id="PS51910"/>
    </source>
</evidence>
<dbReference type="InterPro" id="IPR001223">
    <property type="entry name" value="Glyco_hydro18_cat"/>
</dbReference>
<keyword evidence="4" id="KW-0119">Carbohydrate metabolism</keyword>
<dbReference type="GO" id="GO:0008843">
    <property type="term" value="F:endochitinase activity"/>
    <property type="evidence" value="ECO:0007669"/>
    <property type="project" value="UniProtKB-EC"/>
</dbReference>
<dbReference type="InterPro" id="IPR017853">
    <property type="entry name" value="GH"/>
</dbReference>
<comment type="caution">
    <text evidence="11">The sequence shown here is derived from an EMBL/GenBank/DDBJ whole genome shotgun (WGS) entry which is preliminary data.</text>
</comment>
<dbReference type="PROSITE" id="PS51910">
    <property type="entry name" value="GH18_2"/>
    <property type="match status" value="1"/>
</dbReference>
<comment type="catalytic activity">
    <reaction evidence="1">
        <text>Random endo-hydrolysis of N-acetyl-beta-D-glucosaminide (1-&gt;4)-beta-linkages in chitin and chitodextrins.</text>
        <dbReference type="EC" id="3.2.1.14"/>
    </reaction>
</comment>
<dbReference type="Gene3D" id="3.20.20.80">
    <property type="entry name" value="Glycosidases"/>
    <property type="match status" value="1"/>
</dbReference>
<evidence type="ECO:0000256" key="4">
    <source>
        <dbReference type="ARBA" id="ARBA00023277"/>
    </source>
</evidence>
<feature type="domain" description="GH18" evidence="10">
    <location>
        <begin position="114"/>
        <end position="494"/>
    </location>
</feature>
<keyword evidence="3" id="KW-0146">Chitin degradation</keyword>
<dbReference type="EMBL" id="JAACJJ010000028">
    <property type="protein sequence ID" value="KAF5322232.1"/>
    <property type="molecule type" value="Genomic_DNA"/>
</dbReference>
<feature type="chain" id="PRO_5034841325" description="GH18 domain-containing protein" evidence="9">
    <location>
        <begin position="28"/>
        <end position="495"/>
    </location>
</feature>
<comment type="similarity">
    <text evidence="8">Belongs to the glycosyl hydrolase 18 family.</text>
</comment>
<evidence type="ECO:0000256" key="7">
    <source>
        <dbReference type="RuleBase" id="RU000489"/>
    </source>
</evidence>
<dbReference type="SMART" id="SM00636">
    <property type="entry name" value="Glyco_18"/>
    <property type="match status" value="1"/>
</dbReference>
<keyword evidence="5 7" id="KW-0326">Glycosidase</keyword>
<dbReference type="AlphaFoldDB" id="A0A8H5BF87"/>
<keyword evidence="12" id="KW-1185">Reference proteome</keyword>
<evidence type="ECO:0000256" key="6">
    <source>
        <dbReference type="ARBA" id="ARBA00023326"/>
    </source>
</evidence>
<dbReference type="PROSITE" id="PS01095">
    <property type="entry name" value="GH18_1"/>
    <property type="match status" value="1"/>
</dbReference>
<evidence type="ECO:0000256" key="1">
    <source>
        <dbReference type="ARBA" id="ARBA00000822"/>
    </source>
</evidence>
<keyword evidence="6" id="KW-0624">Polysaccharide degradation</keyword>
<organism evidence="11 12">
    <name type="scientific">Psilocybe cf. subviscida</name>
    <dbReference type="NCBI Taxonomy" id="2480587"/>
    <lineage>
        <taxon>Eukaryota</taxon>
        <taxon>Fungi</taxon>
        <taxon>Dikarya</taxon>
        <taxon>Basidiomycota</taxon>
        <taxon>Agaricomycotina</taxon>
        <taxon>Agaricomycetes</taxon>
        <taxon>Agaricomycetidae</taxon>
        <taxon>Agaricales</taxon>
        <taxon>Agaricineae</taxon>
        <taxon>Strophariaceae</taxon>
        <taxon>Psilocybe</taxon>
    </lineage>
</organism>